<keyword evidence="2" id="KW-1185">Reference proteome</keyword>
<proteinExistence type="predicted"/>
<feature type="compositionally biased region" description="Basic and acidic residues" evidence="1">
    <location>
        <begin position="1"/>
        <end position="18"/>
    </location>
</feature>
<reference evidence="3" key="1">
    <citation type="submission" date="2022-11" db="UniProtKB">
        <authorList>
            <consortium name="WormBaseParasite"/>
        </authorList>
    </citation>
    <scope>IDENTIFICATION</scope>
</reference>
<dbReference type="WBParaSite" id="PSU_v2.g15615.t1">
    <property type="protein sequence ID" value="PSU_v2.g15615.t1"/>
    <property type="gene ID" value="PSU_v2.g15615"/>
</dbReference>
<dbReference type="AlphaFoldDB" id="A0A914YA28"/>
<protein>
    <submittedName>
        <fullName evidence="3">Uncharacterized protein</fullName>
    </submittedName>
</protein>
<evidence type="ECO:0000313" key="2">
    <source>
        <dbReference type="Proteomes" id="UP000887577"/>
    </source>
</evidence>
<evidence type="ECO:0000313" key="3">
    <source>
        <dbReference type="WBParaSite" id="PSU_v2.g15615.t1"/>
    </source>
</evidence>
<evidence type="ECO:0000256" key="1">
    <source>
        <dbReference type="SAM" id="MobiDB-lite"/>
    </source>
</evidence>
<feature type="region of interest" description="Disordered" evidence="1">
    <location>
        <begin position="1"/>
        <end position="21"/>
    </location>
</feature>
<sequence length="81" mass="9131">MKTMNDEFHKEKSKEWNDSKNVNNSTLSLHIAAYENSIEDTGESNCDEKGGPRNKSEKLTWIMGTSKQFLTGSASDIQVTF</sequence>
<organism evidence="2 3">
    <name type="scientific">Panagrolaimus superbus</name>
    <dbReference type="NCBI Taxonomy" id="310955"/>
    <lineage>
        <taxon>Eukaryota</taxon>
        <taxon>Metazoa</taxon>
        <taxon>Ecdysozoa</taxon>
        <taxon>Nematoda</taxon>
        <taxon>Chromadorea</taxon>
        <taxon>Rhabditida</taxon>
        <taxon>Tylenchina</taxon>
        <taxon>Panagrolaimomorpha</taxon>
        <taxon>Panagrolaimoidea</taxon>
        <taxon>Panagrolaimidae</taxon>
        <taxon>Panagrolaimus</taxon>
    </lineage>
</organism>
<name>A0A914YA28_9BILA</name>
<dbReference type="Proteomes" id="UP000887577">
    <property type="component" value="Unplaced"/>
</dbReference>
<accession>A0A914YA28</accession>